<dbReference type="AlphaFoldDB" id="A0A9P6D9I3"/>
<proteinExistence type="predicted"/>
<evidence type="ECO:0000313" key="2">
    <source>
        <dbReference type="EMBL" id="KAF9488709.1"/>
    </source>
</evidence>
<evidence type="ECO:0000313" key="3">
    <source>
        <dbReference type="Proteomes" id="UP000807025"/>
    </source>
</evidence>
<name>A0A9P6D9I3_PLEER</name>
<organism evidence="2 3">
    <name type="scientific">Pleurotus eryngii</name>
    <name type="common">Boletus of the steppes</name>
    <dbReference type="NCBI Taxonomy" id="5323"/>
    <lineage>
        <taxon>Eukaryota</taxon>
        <taxon>Fungi</taxon>
        <taxon>Dikarya</taxon>
        <taxon>Basidiomycota</taxon>
        <taxon>Agaricomycotina</taxon>
        <taxon>Agaricomycetes</taxon>
        <taxon>Agaricomycetidae</taxon>
        <taxon>Agaricales</taxon>
        <taxon>Pleurotineae</taxon>
        <taxon>Pleurotaceae</taxon>
        <taxon>Pleurotus</taxon>
    </lineage>
</organism>
<protein>
    <submittedName>
        <fullName evidence="2">Uncharacterized protein</fullName>
    </submittedName>
</protein>
<gene>
    <name evidence="2" type="ORF">BDN71DRAFT_1456953</name>
</gene>
<sequence length="89" mass="9236">MHNFIVFLIIVATAVTASHIPIPRNARSANASAVDGLTSLADRQDDPQPTCSPVGHPCTPIRCCPGLACVGFHADPGSACILCPPGWIC</sequence>
<accession>A0A9P6D9I3</accession>
<keyword evidence="3" id="KW-1185">Reference proteome</keyword>
<dbReference type="EMBL" id="MU154700">
    <property type="protein sequence ID" value="KAF9488709.1"/>
    <property type="molecule type" value="Genomic_DNA"/>
</dbReference>
<evidence type="ECO:0000256" key="1">
    <source>
        <dbReference type="SAM" id="SignalP"/>
    </source>
</evidence>
<dbReference type="OrthoDB" id="10279972at2759"/>
<comment type="caution">
    <text evidence="2">The sequence shown here is derived from an EMBL/GenBank/DDBJ whole genome shotgun (WGS) entry which is preliminary data.</text>
</comment>
<reference evidence="2" key="1">
    <citation type="submission" date="2020-11" db="EMBL/GenBank/DDBJ databases">
        <authorList>
            <consortium name="DOE Joint Genome Institute"/>
            <person name="Ahrendt S."/>
            <person name="Riley R."/>
            <person name="Andreopoulos W."/>
            <person name="Labutti K."/>
            <person name="Pangilinan J."/>
            <person name="Ruiz-Duenas F.J."/>
            <person name="Barrasa J.M."/>
            <person name="Sanchez-Garcia M."/>
            <person name="Camarero S."/>
            <person name="Miyauchi S."/>
            <person name="Serrano A."/>
            <person name="Linde D."/>
            <person name="Babiker R."/>
            <person name="Drula E."/>
            <person name="Ayuso-Fernandez I."/>
            <person name="Pacheco R."/>
            <person name="Padilla G."/>
            <person name="Ferreira P."/>
            <person name="Barriuso J."/>
            <person name="Kellner H."/>
            <person name="Castanera R."/>
            <person name="Alfaro M."/>
            <person name="Ramirez L."/>
            <person name="Pisabarro A.G."/>
            <person name="Kuo A."/>
            <person name="Tritt A."/>
            <person name="Lipzen A."/>
            <person name="He G."/>
            <person name="Yan M."/>
            <person name="Ng V."/>
            <person name="Cullen D."/>
            <person name="Martin F."/>
            <person name="Rosso M.-N."/>
            <person name="Henrissat B."/>
            <person name="Hibbett D."/>
            <person name="Martinez A.T."/>
            <person name="Grigoriev I.V."/>
        </authorList>
    </citation>
    <scope>NUCLEOTIDE SEQUENCE</scope>
    <source>
        <strain evidence="2">ATCC 90797</strain>
    </source>
</reference>
<keyword evidence="1" id="KW-0732">Signal</keyword>
<feature type="signal peptide" evidence="1">
    <location>
        <begin position="1"/>
        <end position="17"/>
    </location>
</feature>
<feature type="chain" id="PRO_5040257408" evidence="1">
    <location>
        <begin position="18"/>
        <end position="89"/>
    </location>
</feature>
<dbReference type="Proteomes" id="UP000807025">
    <property type="component" value="Unassembled WGS sequence"/>
</dbReference>